<feature type="coiled-coil region" evidence="1">
    <location>
        <begin position="59"/>
        <end position="89"/>
    </location>
</feature>
<organism evidence="3 4">
    <name type="scientific">Faecalibacterium hattorii</name>
    <dbReference type="NCBI Taxonomy" id="2935520"/>
    <lineage>
        <taxon>Bacteria</taxon>
        <taxon>Bacillati</taxon>
        <taxon>Bacillota</taxon>
        <taxon>Clostridia</taxon>
        <taxon>Eubacteriales</taxon>
        <taxon>Oscillospiraceae</taxon>
        <taxon>Faecalibacterium</taxon>
    </lineage>
</organism>
<sequence length="115" mass="12845">MKPKRNAPGETAAASARPATSPEAQENYMINLAMKLVEKRLREGTASSAETTHFLKLATTKADLEKKKLEEENKLLRAKTETLENAKNSEELYANAIKAMRKYNGLGEDDEYVDN</sequence>
<evidence type="ECO:0000256" key="1">
    <source>
        <dbReference type="SAM" id="Coils"/>
    </source>
</evidence>
<reference evidence="3 4" key="1">
    <citation type="submission" date="2018-02" db="EMBL/GenBank/DDBJ databases">
        <title>Complete genome sequencing of Faecalibacterium prausnitzii strains isolated from the human gut.</title>
        <authorList>
            <person name="Fitzgerald B.C."/>
            <person name="Shkoporov A.N."/>
            <person name="Ross P.R."/>
            <person name="Hill C."/>
        </authorList>
    </citation>
    <scope>NUCLEOTIDE SEQUENCE [LARGE SCALE GENOMIC DNA]</scope>
    <source>
        <strain evidence="3 4">APC922/41-1</strain>
    </source>
</reference>
<gene>
    <name evidence="3" type="ORF">C4N23_00305</name>
</gene>
<feature type="region of interest" description="Disordered" evidence="2">
    <location>
        <begin position="1"/>
        <end position="25"/>
    </location>
</feature>
<dbReference type="AlphaFoldDB" id="A0A329USH7"/>
<dbReference type="Proteomes" id="UP000250429">
    <property type="component" value="Unassembled WGS sequence"/>
</dbReference>
<name>A0A329USH7_9FIRM</name>
<protein>
    <submittedName>
        <fullName evidence="3">Uncharacterized protein</fullName>
    </submittedName>
</protein>
<proteinExistence type="predicted"/>
<accession>A0A329USH7</accession>
<keyword evidence="1" id="KW-0175">Coiled coil</keyword>
<evidence type="ECO:0000256" key="2">
    <source>
        <dbReference type="SAM" id="MobiDB-lite"/>
    </source>
</evidence>
<evidence type="ECO:0000313" key="4">
    <source>
        <dbReference type="Proteomes" id="UP000250429"/>
    </source>
</evidence>
<dbReference type="EMBL" id="PRLC01000001">
    <property type="protein sequence ID" value="RAW63493.1"/>
    <property type="molecule type" value="Genomic_DNA"/>
</dbReference>
<feature type="compositionally biased region" description="Low complexity" evidence="2">
    <location>
        <begin position="8"/>
        <end position="24"/>
    </location>
</feature>
<keyword evidence="4" id="KW-1185">Reference proteome</keyword>
<comment type="caution">
    <text evidence="3">The sequence shown here is derived from an EMBL/GenBank/DDBJ whole genome shotgun (WGS) entry which is preliminary data.</text>
</comment>
<evidence type="ECO:0000313" key="3">
    <source>
        <dbReference type="EMBL" id="RAW63493.1"/>
    </source>
</evidence>